<feature type="region of interest" description="Disordered" evidence="1">
    <location>
        <begin position="140"/>
        <end position="210"/>
    </location>
</feature>
<dbReference type="OrthoDB" id="273283at2759"/>
<dbReference type="GO" id="GO:0042393">
    <property type="term" value="F:histone binding"/>
    <property type="evidence" value="ECO:0007669"/>
    <property type="project" value="TreeGrafter"/>
</dbReference>
<dbReference type="PANTHER" id="PTHR13468:SF1">
    <property type="entry name" value="PROTEIN DEK"/>
    <property type="match status" value="1"/>
</dbReference>
<dbReference type="GO" id="GO:0005634">
    <property type="term" value="C:nucleus"/>
    <property type="evidence" value="ECO:0007669"/>
    <property type="project" value="TreeGrafter"/>
</dbReference>
<dbReference type="GO" id="GO:2000779">
    <property type="term" value="P:regulation of double-strand break repair"/>
    <property type="evidence" value="ECO:0007669"/>
    <property type="project" value="TreeGrafter"/>
</dbReference>
<dbReference type="OMA" id="HRLVYGR"/>
<dbReference type="AlphaFoldDB" id="A0A422MT09"/>
<protein>
    <submittedName>
        <fullName evidence="2">Putative regulatory subunit of protein kinase a-like protein</fullName>
    </submittedName>
</protein>
<dbReference type="EMBL" id="MKGL01000705">
    <property type="protein sequence ID" value="RNE96339.1"/>
    <property type="molecule type" value="Genomic_DNA"/>
</dbReference>
<name>A0A422MT09_TRYRA</name>
<organism evidence="2 3">
    <name type="scientific">Trypanosoma rangeli</name>
    <dbReference type="NCBI Taxonomy" id="5698"/>
    <lineage>
        <taxon>Eukaryota</taxon>
        <taxon>Discoba</taxon>
        <taxon>Euglenozoa</taxon>
        <taxon>Kinetoplastea</taxon>
        <taxon>Metakinetoplastina</taxon>
        <taxon>Trypanosomatida</taxon>
        <taxon>Trypanosomatidae</taxon>
        <taxon>Trypanosoma</taxon>
        <taxon>Herpetosoma</taxon>
    </lineage>
</organism>
<dbReference type="PANTHER" id="PTHR13468">
    <property type="entry name" value="DEK PROTEIN"/>
    <property type="match status" value="1"/>
</dbReference>
<dbReference type="GO" id="GO:0006325">
    <property type="term" value="P:chromatin organization"/>
    <property type="evidence" value="ECO:0007669"/>
    <property type="project" value="InterPro"/>
</dbReference>
<feature type="compositionally biased region" description="Basic residues" evidence="1">
    <location>
        <begin position="141"/>
        <end position="158"/>
    </location>
</feature>
<proteinExistence type="predicted"/>
<dbReference type="RefSeq" id="XP_029233636.1">
    <property type="nucleotide sequence ID" value="XM_029386501.1"/>
</dbReference>
<dbReference type="GeneID" id="40333775"/>
<reference evidence="2 3" key="1">
    <citation type="journal article" date="2018" name="BMC Genomics">
        <title>Genomic comparison of Trypanosoma conorhini and Trypanosoma rangeli to Trypanosoma cruzi strains of high and low virulence.</title>
        <authorList>
            <person name="Bradwell K.R."/>
            <person name="Koparde V.N."/>
            <person name="Matveyev A.V."/>
            <person name="Serrano M.G."/>
            <person name="Alves J.M."/>
            <person name="Parikh H."/>
            <person name="Huang B."/>
            <person name="Lee V."/>
            <person name="Espinosa-Alvarez O."/>
            <person name="Ortiz P.A."/>
            <person name="Costa-Martins A.G."/>
            <person name="Teixeira M.M."/>
            <person name="Buck G.A."/>
        </authorList>
    </citation>
    <scope>NUCLEOTIDE SEQUENCE [LARGE SCALE GENOMIC DNA]</scope>
    <source>
        <strain evidence="2 3">AM80</strain>
    </source>
</reference>
<accession>A0A422MT09</accession>
<comment type="caution">
    <text evidence="2">The sequence shown here is derived from an EMBL/GenBank/DDBJ whole genome shotgun (WGS) entry which is preliminary data.</text>
</comment>
<feature type="region of interest" description="Disordered" evidence="1">
    <location>
        <begin position="299"/>
        <end position="347"/>
    </location>
</feature>
<feature type="compositionally biased region" description="Polar residues" evidence="1">
    <location>
        <begin position="318"/>
        <end position="329"/>
    </location>
</feature>
<evidence type="ECO:0000256" key="1">
    <source>
        <dbReference type="SAM" id="MobiDB-lite"/>
    </source>
</evidence>
<dbReference type="GO" id="GO:0003677">
    <property type="term" value="F:DNA binding"/>
    <property type="evidence" value="ECO:0007669"/>
    <property type="project" value="InterPro"/>
</dbReference>
<dbReference type="InterPro" id="IPR044198">
    <property type="entry name" value="DEK"/>
</dbReference>
<evidence type="ECO:0000313" key="3">
    <source>
        <dbReference type="Proteomes" id="UP000283634"/>
    </source>
</evidence>
<dbReference type="Proteomes" id="UP000283634">
    <property type="component" value="Unassembled WGS sequence"/>
</dbReference>
<evidence type="ECO:0000313" key="2">
    <source>
        <dbReference type="EMBL" id="RNE96339.1"/>
    </source>
</evidence>
<gene>
    <name evidence="2" type="ORF">TraAM80_09842</name>
</gene>
<sequence>MAGEHHDTAASDAEENDAGAKFAFSEGTGAPLVQLPAVQAVGNRGAACKQLEARLESLHRLVFGRAGRAGERRRALEAFCGFPEAMRESISERVHKLKKDKLRGLIQALGMPVHISNAHAQVADGVTAFLMQPRVAEAKLRTPRKTSRPQKKAVKRGRAAASESAEPDVSLKRNVGPARTEDAEVKGTPKRTKKEVPVAERASSAQPPSDDAIRVAVYKRVLSTPREERSKLTTKALRLELEQLFGDLEARKAVIKESASECVSALVAAEEAASAVAAATTVSLSSAATVGTTAAVVGRNSGDHTVEPSPAPHPPQVVDSSTLGDSRSQAPPPRTPDGSIALHASVPTFPAHPSTTVPVVSIPPHLPAGEPVL</sequence>
<keyword evidence="3" id="KW-1185">Reference proteome</keyword>